<evidence type="ECO:0000256" key="1">
    <source>
        <dbReference type="SAM" id="Phobius"/>
    </source>
</evidence>
<dbReference type="AlphaFoldDB" id="A0A381P1D9"/>
<keyword evidence="1" id="KW-0812">Transmembrane</keyword>
<dbReference type="EMBL" id="UINC01000761">
    <property type="protein sequence ID" value="SUZ60711.1"/>
    <property type="molecule type" value="Genomic_DNA"/>
</dbReference>
<keyword evidence="1" id="KW-1133">Transmembrane helix</keyword>
<evidence type="ECO:0000313" key="2">
    <source>
        <dbReference type="EMBL" id="SUZ60711.1"/>
    </source>
</evidence>
<protein>
    <submittedName>
        <fullName evidence="2">Uncharacterized protein</fullName>
    </submittedName>
</protein>
<sequence>MRWEIGVFFGGIGIFLYLTILAGIELTEYLLAMLGTMI</sequence>
<proteinExistence type="predicted"/>
<name>A0A381P1D9_9ZZZZ</name>
<feature type="transmembrane region" description="Helical" evidence="1">
    <location>
        <begin position="6"/>
        <end position="31"/>
    </location>
</feature>
<reference evidence="2" key="1">
    <citation type="submission" date="2018-05" db="EMBL/GenBank/DDBJ databases">
        <authorList>
            <person name="Lanie J.A."/>
            <person name="Ng W.-L."/>
            <person name="Kazmierczak K.M."/>
            <person name="Andrzejewski T.M."/>
            <person name="Davidsen T.M."/>
            <person name="Wayne K.J."/>
            <person name="Tettelin H."/>
            <person name="Glass J.I."/>
            <person name="Rusch D."/>
            <person name="Podicherti R."/>
            <person name="Tsui H.-C.T."/>
            <person name="Winkler M.E."/>
        </authorList>
    </citation>
    <scope>NUCLEOTIDE SEQUENCE</scope>
</reference>
<organism evidence="2">
    <name type="scientific">marine metagenome</name>
    <dbReference type="NCBI Taxonomy" id="408172"/>
    <lineage>
        <taxon>unclassified sequences</taxon>
        <taxon>metagenomes</taxon>
        <taxon>ecological metagenomes</taxon>
    </lineage>
</organism>
<accession>A0A381P1D9</accession>
<keyword evidence="1" id="KW-0472">Membrane</keyword>
<gene>
    <name evidence="2" type="ORF">METZ01_LOCUS13565</name>
</gene>